<feature type="non-terminal residue" evidence="7">
    <location>
        <position position="511"/>
    </location>
</feature>
<evidence type="ECO:0000259" key="6">
    <source>
        <dbReference type="PROSITE" id="PS50865"/>
    </source>
</evidence>
<dbReference type="Gene3D" id="6.10.140.2220">
    <property type="match status" value="2"/>
</dbReference>
<comment type="caution">
    <text evidence="7">The sequence shown here is derived from an EMBL/GenBank/DDBJ whole genome shotgun (WGS) entry which is preliminary data.</text>
</comment>
<feature type="domain" description="SET" evidence="5">
    <location>
        <begin position="36"/>
        <end position="276"/>
    </location>
</feature>
<keyword evidence="3" id="KW-0862">Zinc</keyword>
<dbReference type="AlphaFoldDB" id="A0AAV2PTP1"/>
<organism evidence="7 8">
    <name type="scientific">Meganyctiphanes norvegica</name>
    <name type="common">Northern krill</name>
    <name type="synonym">Thysanopoda norvegica</name>
    <dbReference type="NCBI Taxonomy" id="48144"/>
    <lineage>
        <taxon>Eukaryota</taxon>
        <taxon>Metazoa</taxon>
        <taxon>Ecdysozoa</taxon>
        <taxon>Arthropoda</taxon>
        <taxon>Crustacea</taxon>
        <taxon>Multicrustacea</taxon>
        <taxon>Malacostraca</taxon>
        <taxon>Eumalacostraca</taxon>
        <taxon>Eucarida</taxon>
        <taxon>Euphausiacea</taxon>
        <taxon>Euphausiidae</taxon>
        <taxon>Meganyctiphanes</taxon>
    </lineage>
</organism>
<keyword evidence="2 4" id="KW-0863">Zinc-finger</keyword>
<evidence type="ECO:0000256" key="4">
    <source>
        <dbReference type="PROSITE-ProRule" id="PRU00134"/>
    </source>
</evidence>
<dbReference type="SMART" id="SM00317">
    <property type="entry name" value="SET"/>
    <property type="match status" value="1"/>
</dbReference>
<dbReference type="GO" id="GO:0008276">
    <property type="term" value="F:protein methyltransferase activity"/>
    <property type="evidence" value="ECO:0007669"/>
    <property type="project" value="UniProtKB-ARBA"/>
</dbReference>
<dbReference type="PANTHER" id="PTHR46455">
    <property type="entry name" value="SET AND MYND DOMAIN CONTAINING, ARTHROPOD-SPECIFIC, MEMBER 4, ISOFORM A"/>
    <property type="match status" value="1"/>
</dbReference>
<accession>A0AAV2PTP1</accession>
<dbReference type="Gene3D" id="2.170.270.10">
    <property type="entry name" value="SET domain"/>
    <property type="match status" value="1"/>
</dbReference>
<keyword evidence="1" id="KW-0479">Metal-binding</keyword>
<dbReference type="InterPro" id="IPR002893">
    <property type="entry name" value="Znf_MYND"/>
</dbReference>
<dbReference type="PANTHER" id="PTHR46455:SF1">
    <property type="entry name" value="SET AND MYND DOMAIN CONTAINING, ARTHROPOD-SPECIFIC, MEMBER 2"/>
    <property type="match status" value="1"/>
</dbReference>
<dbReference type="SUPFAM" id="SSF144232">
    <property type="entry name" value="HIT/MYND zinc finger-like"/>
    <property type="match status" value="1"/>
</dbReference>
<dbReference type="GO" id="GO:0008270">
    <property type="term" value="F:zinc ion binding"/>
    <property type="evidence" value="ECO:0007669"/>
    <property type="project" value="UniProtKB-KW"/>
</dbReference>
<dbReference type="PROSITE" id="PS50280">
    <property type="entry name" value="SET"/>
    <property type="match status" value="1"/>
</dbReference>
<keyword evidence="8" id="KW-1185">Reference proteome</keyword>
<feature type="domain" description="MYND-type" evidence="6">
    <location>
        <begin position="7"/>
        <end position="43"/>
    </location>
</feature>
<proteinExistence type="predicted"/>
<dbReference type="CDD" id="cd20071">
    <property type="entry name" value="SET_SMYD"/>
    <property type="match status" value="1"/>
</dbReference>
<dbReference type="Gene3D" id="1.10.220.160">
    <property type="match status" value="1"/>
</dbReference>
<evidence type="ECO:0000256" key="3">
    <source>
        <dbReference type="ARBA" id="ARBA00022833"/>
    </source>
</evidence>
<sequence>METKNNCEVCSNPAKQFCSSCKAVFYCSKECQKQDWKIHKGKCKPFTVQNHALYGRYLVASREIKQGEILMKEPVTLLGPRNRTVPVCLGCHKKITGSYKCSKCQFPMCASYCEVSQNHKAECALLSKVAGRIKINDFDSPSPAYECITPLRVLLKKESAPDKWKSINSLQSNEKALNKSSHMYAIKNNTVNFIREFVGWKEASEEDIIRACGILITNAIELEHNGQKVRGLYPMAAMMAHDCVPNTKHVFDDDLNMIVRATTAIPKGEAITMTYTDTLHHSLSRRKNLMSSKFVNCLCKRCSDKTELGTNLSTLLCVDCQNHVKSVDPLDPDARWSCDKCQHTIRGKDVRWGDNALYKELRNLDNTSVQPLEEFVDAYKKTLHPQHRFLVEGKYGLIKLYGTVIRYCDMSREQLESKVKYCRELLKIASAIAPGMSLLRGTLLFELQAGLVAVAKYLISNELVSKDQAQEYMTEAMKHLQEATVILKHEPEMEKGGIDQMLKKLQDELDM</sequence>
<dbReference type="GO" id="GO:0008757">
    <property type="term" value="F:S-adenosylmethionine-dependent methyltransferase activity"/>
    <property type="evidence" value="ECO:0007669"/>
    <property type="project" value="UniProtKB-ARBA"/>
</dbReference>
<dbReference type="Proteomes" id="UP001497623">
    <property type="component" value="Unassembled WGS sequence"/>
</dbReference>
<dbReference type="EMBL" id="CAXKWB010001651">
    <property type="protein sequence ID" value="CAL4065039.1"/>
    <property type="molecule type" value="Genomic_DNA"/>
</dbReference>
<name>A0AAV2PTP1_MEGNR</name>
<dbReference type="PROSITE" id="PS01360">
    <property type="entry name" value="ZF_MYND_1"/>
    <property type="match status" value="1"/>
</dbReference>
<evidence type="ECO:0008006" key="9">
    <source>
        <dbReference type="Google" id="ProtNLM"/>
    </source>
</evidence>
<evidence type="ECO:0000256" key="2">
    <source>
        <dbReference type="ARBA" id="ARBA00022771"/>
    </source>
</evidence>
<dbReference type="InterPro" id="IPR001214">
    <property type="entry name" value="SET_dom"/>
</dbReference>
<evidence type="ECO:0000313" key="7">
    <source>
        <dbReference type="EMBL" id="CAL4065039.1"/>
    </source>
</evidence>
<evidence type="ECO:0000259" key="5">
    <source>
        <dbReference type="PROSITE" id="PS50280"/>
    </source>
</evidence>
<reference evidence="7 8" key="1">
    <citation type="submission" date="2024-05" db="EMBL/GenBank/DDBJ databases">
        <authorList>
            <person name="Wallberg A."/>
        </authorList>
    </citation>
    <scope>NUCLEOTIDE SEQUENCE [LARGE SCALE GENOMIC DNA]</scope>
</reference>
<dbReference type="InterPro" id="IPR053010">
    <property type="entry name" value="SET_SmydA-8"/>
</dbReference>
<evidence type="ECO:0000313" key="8">
    <source>
        <dbReference type="Proteomes" id="UP001497623"/>
    </source>
</evidence>
<dbReference type="PROSITE" id="PS50865">
    <property type="entry name" value="ZF_MYND_2"/>
    <property type="match status" value="1"/>
</dbReference>
<dbReference type="Pfam" id="PF00856">
    <property type="entry name" value="SET"/>
    <property type="match status" value="1"/>
</dbReference>
<dbReference type="SUPFAM" id="SSF82199">
    <property type="entry name" value="SET domain"/>
    <property type="match status" value="1"/>
</dbReference>
<gene>
    <name evidence="7" type="ORF">MNOR_LOCUS4497</name>
</gene>
<dbReference type="GO" id="GO:0008170">
    <property type="term" value="F:N-methyltransferase activity"/>
    <property type="evidence" value="ECO:0007669"/>
    <property type="project" value="UniProtKB-ARBA"/>
</dbReference>
<dbReference type="Pfam" id="PF01753">
    <property type="entry name" value="zf-MYND"/>
    <property type="match status" value="1"/>
</dbReference>
<evidence type="ECO:0000256" key="1">
    <source>
        <dbReference type="ARBA" id="ARBA00022723"/>
    </source>
</evidence>
<protein>
    <recommendedName>
        <fullName evidence="9">Protein msta</fullName>
    </recommendedName>
</protein>
<dbReference type="InterPro" id="IPR046341">
    <property type="entry name" value="SET_dom_sf"/>
</dbReference>